<evidence type="ECO:0000256" key="2">
    <source>
        <dbReference type="ARBA" id="ARBA00022540"/>
    </source>
</evidence>
<feature type="non-terminal residue" evidence="4">
    <location>
        <position position="1"/>
    </location>
</feature>
<evidence type="ECO:0000256" key="3">
    <source>
        <dbReference type="ARBA" id="ARBA00022917"/>
    </source>
</evidence>
<evidence type="ECO:0000313" key="5">
    <source>
        <dbReference type="Proteomes" id="UP001177140"/>
    </source>
</evidence>
<dbReference type="AlphaFoldDB" id="A0AA41RMK1"/>
<dbReference type="PANTHER" id="PTHR21681:SF0">
    <property type="entry name" value="EUKARYOTIC TRANSLATION INITIATION FACTOR 3 SUBUNIT J"/>
    <property type="match status" value="1"/>
</dbReference>
<comment type="caution">
    <text evidence="4">The sequence shown here is derived from an EMBL/GenBank/DDBJ whole genome shotgun (WGS) entry which is preliminary data.</text>
</comment>
<gene>
    <name evidence="4" type="ORF">MKW94_030744</name>
</gene>
<feature type="non-terminal residue" evidence="4">
    <location>
        <position position="53"/>
    </location>
</feature>
<name>A0AA41RMK1_PAPNU</name>
<accession>A0AA41RMK1</accession>
<keyword evidence="2" id="KW-0396">Initiation factor</keyword>
<dbReference type="Proteomes" id="UP001177140">
    <property type="component" value="Unassembled WGS sequence"/>
</dbReference>
<evidence type="ECO:0000313" key="4">
    <source>
        <dbReference type="EMBL" id="MCL7021406.1"/>
    </source>
</evidence>
<reference evidence="4" key="1">
    <citation type="submission" date="2022-03" db="EMBL/GenBank/DDBJ databases">
        <title>A functionally conserved STORR gene fusion in Papaver species that diverged 16.8 million years ago.</title>
        <authorList>
            <person name="Catania T."/>
        </authorList>
    </citation>
    <scope>NUCLEOTIDE SEQUENCE</scope>
    <source>
        <strain evidence="4">S-191538</strain>
    </source>
</reference>
<dbReference type="Gene3D" id="1.10.246.60">
    <property type="entry name" value="Eukaryotic translation initiation factor 3 like domains"/>
    <property type="match status" value="1"/>
</dbReference>
<organism evidence="4 5">
    <name type="scientific">Papaver nudicaule</name>
    <name type="common">Iceland poppy</name>
    <dbReference type="NCBI Taxonomy" id="74823"/>
    <lineage>
        <taxon>Eukaryota</taxon>
        <taxon>Viridiplantae</taxon>
        <taxon>Streptophyta</taxon>
        <taxon>Embryophyta</taxon>
        <taxon>Tracheophyta</taxon>
        <taxon>Spermatophyta</taxon>
        <taxon>Magnoliopsida</taxon>
        <taxon>Ranunculales</taxon>
        <taxon>Papaveraceae</taxon>
        <taxon>Papaveroideae</taxon>
        <taxon>Papaver</taxon>
    </lineage>
</organism>
<protein>
    <submittedName>
        <fullName evidence="4">Uncharacterized protein</fullName>
    </submittedName>
</protein>
<keyword evidence="3" id="KW-0648">Protein biosynthesis</keyword>
<keyword evidence="5" id="KW-1185">Reference proteome</keyword>
<evidence type="ECO:0000256" key="1">
    <source>
        <dbReference type="ARBA" id="ARBA00022490"/>
    </source>
</evidence>
<dbReference type="GO" id="GO:0005852">
    <property type="term" value="C:eukaryotic translation initiation factor 3 complex"/>
    <property type="evidence" value="ECO:0007669"/>
    <property type="project" value="InterPro"/>
</dbReference>
<dbReference type="PANTHER" id="PTHR21681">
    <property type="entry name" value="EUKARYOTIC TRANSLATION INITIATION FACTOR 3 SUBUNIT J"/>
    <property type="match status" value="1"/>
</dbReference>
<keyword evidence="1" id="KW-0963">Cytoplasm</keyword>
<dbReference type="EMBL" id="JAJJMA010000384">
    <property type="protein sequence ID" value="MCL7021406.1"/>
    <property type="molecule type" value="Genomic_DNA"/>
</dbReference>
<dbReference type="GO" id="GO:0003743">
    <property type="term" value="F:translation initiation factor activity"/>
    <property type="evidence" value="ECO:0007669"/>
    <property type="project" value="UniProtKB-KW"/>
</dbReference>
<dbReference type="InterPro" id="IPR013906">
    <property type="entry name" value="eIF3j"/>
</dbReference>
<dbReference type="InterPro" id="IPR023194">
    <property type="entry name" value="eIF3-like_dom_sf"/>
</dbReference>
<sequence>KSYHYIGLLKSVMRLSMKSLKAAEVKEIGSSVMAIANEKLKAEKEATAGKKKT</sequence>
<proteinExistence type="predicted"/>
<dbReference type="Pfam" id="PF08597">
    <property type="entry name" value="eIF3_subunit"/>
    <property type="match status" value="1"/>
</dbReference>